<name>K0SHJ1_THAOC</name>
<reference evidence="3 4" key="1">
    <citation type="journal article" date="2012" name="Genome Biol.">
        <title>Genome and low-iron response of an oceanic diatom adapted to chronic iron limitation.</title>
        <authorList>
            <person name="Lommer M."/>
            <person name="Specht M."/>
            <person name="Roy A.S."/>
            <person name="Kraemer L."/>
            <person name="Andreson R."/>
            <person name="Gutowska M.A."/>
            <person name="Wolf J."/>
            <person name="Bergner S.V."/>
            <person name="Schilhabel M.B."/>
            <person name="Klostermeier U.C."/>
            <person name="Beiko R.G."/>
            <person name="Rosenstiel P."/>
            <person name="Hippler M."/>
            <person name="Laroche J."/>
        </authorList>
    </citation>
    <scope>NUCLEOTIDE SEQUENCE [LARGE SCALE GENOMIC DNA]</scope>
    <source>
        <strain evidence="3 4">CCMP1005</strain>
    </source>
</reference>
<dbReference type="OrthoDB" id="10265294at2759"/>
<dbReference type="PANTHER" id="PTHR24320:SF148">
    <property type="entry name" value="NAD(P)-BINDING ROSSMANN-FOLD SUPERFAMILY PROTEIN"/>
    <property type="match status" value="1"/>
</dbReference>
<dbReference type="EMBL" id="AGNL01026478">
    <property type="protein sequence ID" value="EJK57997.1"/>
    <property type="molecule type" value="Genomic_DNA"/>
</dbReference>
<dbReference type="PANTHER" id="PTHR24320">
    <property type="entry name" value="RETINOL DEHYDROGENASE"/>
    <property type="match status" value="1"/>
</dbReference>
<organism evidence="3 4">
    <name type="scientific">Thalassiosira oceanica</name>
    <name type="common">Marine diatom</name>
    <dbReference type="NCBI Taxonomy" id="159749"/>
    <lineage>
        <taxon>Eukaryota</taxon>
        <taxon>Sar</taxon>
        <taxon>Stramenopiles</taxon>
        <taxon>Ochrophyta</taxon>
        <taxon>Bacillariophyta</taxon>
        <taxon>Coscinodiscophyceae</taxon>
        <taxon>Thalassiosirophycidae</taxon>
        <taxon>Thalassiosirales</taxon>
        <taxon>Thalassiosiraceae</taxon>
        <taxon>Thalassiosira</taxon>
    </lineage>
</organism>
<dbReference type="AlphaFoldDB" id="K0SHJ1"/>
<dbReference type="InterPro" id="IPR002347">
    <property type="entry name" value="SDR_fam"/>
</dbReference>
<dbReference type="InterPro" id="IPR036291">
    <property type="entry name" value="NAD(P)-bd_dom_sf"/>
</dbReference>
<comment type="caution">
    <text evidence="3">The sequence shown here is derived from an EMBL/GenBank/DDBJ whole genome shotgun (WGS) entry which is preliminary data.</text>
</comment>
<dbReference type="Pfam" id="PF00106">
    <property type="entry name" value="adh_short"/>
    <property type="match status" value="1"/>
</dbReference>
<proteinExistence type="inferred from homology"/>
<dbReference type="GO" id="GO:0016491">
    <property type="term" value="F:oxidoreductase activity"/>
    <property type="evidence" value="ECO:0007669"/>
    <property type="project" value="UniProtKB-KW"/>
</dbReference>
<dbReference type="OMA" id="MERACTH"/>
<evidence type="ECO:0000256" key="1">
    <source>
        <dbReference type="ARBA" id="ARBA00006484"/>
    </source>
</evidence>
<dbReference type="eggNOG" id="KOG1208">
    <property type="taxonomic scope" value="Eukaryota"/>
</dbReference>
<dbReference type="Gene3D" id="3.40.50.720">
    <property type="entry name" value="NAD(P)-binding Rossmann-like Domain"/>
    <property type="match status" value="1"/>
</dbReference>
<protein>
    <recommendedName>
        <fullName evidence="5">Short-chain dehydrogenase</fullName>
    </recommendedName>
</protein>
<evidence type="ECO:0000313" key="3">
    <source>
        <dbReference type="EMBL" id="EJK57997.1"/>
    </source>
</evidence>
<comment type="similarity">
    <text evidence="1">Belongs to the short-chain dehydrogenases/reductases (SDR) family.</text>
</comment>
<keyword evidence="2" id="KW-0560">Oxidoreductase</keyword>
<dbReference type="SUPFAM" id="SSF51735">
    <property type="entry name" value="NAD(P)-binding Rossmann-fold domains"/>
    <property type="match status" value="1"/>
</dbReference>
<evidence type="ECO:0000313" key="4">
    <source>
        <dbReference type="Proteomes" id="UP000266841"/>
    </source>
</evidence>
<sequence length="358" mass="38465">MGGLDVKRGDELPEDLYNSYLADESLVPTIEGKTVAITGTTSGLGVAIARAAISKKADLVLLLNRKSERASKAEEGLQKYKVEGSKTVIKTIDCDLMSFDSVKEAASVVNEEVKAYGGLDVLCNNAGIMAFDDDRTKDGFDVQMQTNQLSHFLLGSLVFPSIKNAAGKRGEARLVTHSSSARDFPKTLLGKYMEKSEPNTLGGNGAWMLSQAFLGKEGPWTRYGQTKLANSCFAMALAGKVGDSNVKSICAEPGYAVTALQNTKHMSVSERMDSMFPKQSAADGSLPAVMACFSPSAENGDFYAPEKTMTGRPKKVVAKGERQKTGFIGGTDKNTCDPKQQDLVWEACKKATGFDFDL</sequence>
<dbReference type="Proteomes" id="UP000266841">
    <property type="component" value="Unassembled WGS sequence"/>
</dbReference>
<gene>
    <name evidence="3" type="ORF">THAOC_21913</name>
</gene>
<evidence type="ECO:0008006" key="5">
    <source>
        <dbReference type="Google" id="ProtNLM"/>
    </source>
</evidence>
<accession>K0SHJ1</accession>
<evidence type="ECO:0000256" key="2">
    <source>
        <dbReference type="ARBA" id="ARBA00023002"/>
    </source>
</evidence>
<keyword evidence="4" id="KW-1185">Reference proteome</keyword>
<dbReference type="PRINTS" id="PR00081">
    <property type="entry name" value="GDHRDH"/>
</dbReference>